<accession>A0A0T9UVC0</accession>
<sequence length="49" mass="5746">MTIEFIKKLQYRHRVTGDDFNLYPRQSGLKFFFACVLGAFMFLAIAVKI</sequence>
<keyword evidence="1" id="KW-0472">Membrane</keyword>
<name>A0A0T9UVC0_YERAE</name>
<dbReference type="Proteomes" id="UP000040088">
    <property type="component" value="Unassembled WGS sequence"/>
</dbReference>
<dbReference type="RefSeq" id="WP_154291993.1">
    <property type="nucleotide sequence ID" value="NZ_CQEM01000021.1"/>
</dbReference>
<feature type="transmembrane region" description="Helical" evidence="1">
    <location>
        <begin position="29"/>
        <end position="47"/>
    </location>
</feature>
<keyword evidence="1" id="KW-1133">Transmembrane helix</keyword>
<protein>
    <submittedName>
        <fullName evidence="2">Uncharacterized protein</fullName>
    </submittedName>
</protein>
<gene>
    <name evidence="2" type="ORF">ERS008460_03668</name>
</gene>
<dbReference type="AlphaFoldDB" id="A0A0T9UVC0"/>
<dbReference type="EMBL" id="CQEM01000021">
    <property type="protein sequence ID" value="CNL74706.1"/>
    <property type="molecule type" value="Genomic_DNA"/>
</dbReference>
<reference evidence="3" key="1">
    <citation type="submission" date="2015-03" db="EMBL/GenBank/DDBJ databases">
        <authorList>
            <consortium name="Pathogen Informatics"/>
        </authorList>
    </citation>
    <scope>NUCLEOTIDE SEQUENCE [LARGE SCALE GENOMIC DNA]</scope>
    <source>
        <strain evidence="3">IP27925</strain>
    </source>
</reference>
<proteinExistence type="predicted"/>
<evidence type="ECO:0000256" key="1">
    <source>
        <dbReference type="SAM" id="Phobius"/>
    </source>
</evidence>
<evidence type="ECO:0000313" key="2">
    <source>
        <dbReference type="EMBL" id="CNL74706.1"/>
    </source>
</evidence>
<organism evidence="2 3">
    <name type="scientific">Yersinia aleksiciae</name>
    <dbReference type="NCBI Taxonomy" id="263819"/>
    <lineage>
        <taxon>Bacteria</taxon>
        <taxon>Pseudomonadati</taxon>
        <taxon>Pseudomonadota</taxon>
        <taxon>Gammaproteobacteria</taxon>
        <taxon>Enterobacterales</taxon>
        <taxon>Yersiniaceae</taxon>
        <taxon>Yersinia</taxon>
    </lineage>
</organism>
<keyword evidence="1" id="KW-0812">Transmembrane</keyword>
<evidence type="ECO:0000313" key="3">
    <source>
        <dbReference type="Proteomes" id="UP000040088"/>
    </source>
</evidence>